<evidence type="ECO:0000256" key="4">
    <source>
        <dbReference type="ARBA" id="ARBA00023139"/>
    </source>
</evidence>
<keyword evidence="3" id="KW-0472">Membrane</keyword>
<evidence type="ECO:0000313" key="8">
    <source>
        <dbReference type="Proteomes" id="UP001549104"/>
    </source>
</evidence>
<sequence>MRGSKKGSVLLVIMALVLSLFLAACSQDTAKESEGGKDTDKNPSNEKQVEITWWNFPNFQALDGEVGKYEKEIIAAFNEKNPDIKVKLEMLTFEGGPEKLNVAIATNTAPDMIYDAPGRIIDWGKKGLLAPLNDMMPDDVKNDISPALMKQSMVGDQVYMYPFNTGPFMMAVNKTLFEDIGELDLLPLDRPDRTWTVAEYEKALHAVKEKAPGIIPSGFYAKSVAGDQGTRGYITNLGTSRFLNEDYSAVAINSESGIKGLEWVVQASRDGLVAPGAASLDAGDHNDLFLQGKMAFAINYSAVLKSLFAPNKTEDFEDVLLPYPTPDGSDPKLEPFLGGLAVFNNDDDKKAEAAKKLVDFIVNDPEWGEKNLIQTGGLSARNSVTGLYEGSEYEYSELARKFITDPPTIADGYAEVRTFWFPELQEAILETKSAKEALDEFAEKSNAAIEKAKAANK</sequence>
<organism evidence="7 8">
    <name type="scientific">Sporosarcina psychrophila</name>
    <name type="common">Bacillus psychrophilus</name>
    <dbReference type="NCBI Taxonomy" id="1476"/>
    <lineage>
        <taxon>Bacteria</taxon>
        <taxon>Bacillati</taxon>
        <taxon>Bacillota</taxon>
        <taxon>Bacilli</taxon>
        <taxon>Bacillales</taxon>
        <taxon>Caryophanaceae</taxon>
        <taxon>Sporosarcina</taxon>
    </lineage>
</organism>
<dbReference type="EMBL" id="JBEPME010000001">
    <property type="protein sequence ID" value="MET3656513.1"/>
    <property type="molecule type" value="Genomic_DNA"/>
</dbReference>
<dbReference type="RefSeq" id="WP_354312724.1">
    <property type="nucleotide sequence ID" value="NZ_JBEPME010000001.1"/>
</dbReference>
<dbReference type="SUPFAM" id="SSF53850">
    <property type="entry name" value="Periplasmic binding protein-like II"/>
    <property type="match status" value="1"/>
</dbReference>
<reference evidence="7 8" key="1">
    <citation type="submission" date="2024-06" db="EMBL/GenBank/DDBJ databases">
        <title>Sorghum-associated microbial communities from plants grown in Nebraska, USA.</title>
        <authorList>
            <person name="Schachtman D."/>
        </authorList>
    </citation>
    <scope>NUCLEOTIDE SEQUENCE [LARGE SCALE GENOMIC DNA]</scope>
    <source>
        <strain evidence="7 8">1288</strain>
    </source>
</reference>
<evidence type="ECO:0000256" key="3">
    <source>
        <dbReference type="ARBA" id="ARBA00023136"/>
    </source>
</evidence>
<dbReference type="PANTHER" id="PTHR43649">
    <property type="entry name" value="ARABINOSE-BINDING PROTEIN-RELATED"/>
    <property type="match status" value="1"/>
</dbReference>
<dbReference type="Proteomes" id="UP001549104">
    <property type="component" value="Unassembled WGS sequence"/>
</dbReference>
<protein>
    <submittedName>
        <fullName evidence="7">Multiple sugar transport system substrate-binding protein</fullName>
    </submittedName>
</protein>
<keyword evidence="4" id="KW-0564">Palmitate</keyword>
<evidence type="ECO:0000256" key="2">
    <source>
        <dbReference type="ARBA" id="ARBA00022729"/>
    </source>
</evidence>
<keyword evidence="2 6" id="KW-0732">Signal</keyword>
<dbReference type="PROSITE" id="PS51257">
    <property type="entry name" value="PROKAR_LIPOPROTEIN"/>
    <property type="match status" value="1"/>
</dbReference>
<gene>
    <name evidence="7" type="ORF">ABIC55_001597</name>
</gene>
<name>A0ABV2K915_SPOPS</name>
<keyword evidence="7" id="KW-0762">Sugar transport</keyword>
<keyword evidence="5" id="KW-0449">Lipoprotein</keyword>
<accession>A0ABV2K915</accession>
<dbReference type="Gene3D" id="3.40.190.10">
    <property type="entry name" value="Periplasmic binding protein-like II"/>
    <property type="match status" value="1"/>
</dbReference>
<evidence type="ECO:0000313" key="7">
    <source>
        <dbReference type="EMBL" id="MET3656513.1"/>
    </source>
</evidence>
<evidence type="ECO:0000256" key="6">
    <source>
        <dbReference type="SAM" id="SignalP"/>
    </source>
</evidence>
<dbReference type="InterPro" id="IPR006059">
    <property type="entry name" value="SBP"/>
</dbReference>
<keyword evidence="7" id="KW-0813">Transport</keyword>
<keyword evidence="1" id="KW-1003">Cell membrane</keyword>
<evidence type="ECO:0000256" key="1">
    <source>
        <dbReference type="ARBA" id="ARBA00022475"/>
    </source>
</evidence>
<dbReference type="PANTHER" id="PTHR43649:SF33">
    <property type="entry name" value="POLYGALACTURONAN_RHAMNOGALACTURONAN-BINDING PROTEIN YTCQ"/>
    <property type="match status" value="1"/>
</dbReference>
<proteinExistence type="predicted"/>
<feature type="chain" id="PRO_5047301091" evidence="6">
    <location>
        <begin position="31"/>
        <end position="457"/>
    </location>
</feature>
<comment type="caution">
    <text evidence="7">The sequence shown here is derived from an EMBL/GenBank/DDBJ whole genome shotgun (WGS) entry which is preliminary data.</text>
</comment>
<feature type="signal peptide" evidence="6">
    <location>
        <begin position="1"/>
        <end position="30"/>
    </location>
</feature>
<dbReference type="InterPro" id="IPR050490">
    <property type="entry name" value="Bact_solute-bd_prot1"/>
</dbReference>
<dbReference type="Pfam" id="PF01547">
    <property type="entry name" value="SBP_bac_1"/>
    <property type="match status" value="1"/>
</dbReference>
<keyword evidence="8" id="KW-1185">Reference proteome</keyword>
<evidence type="ECO:0000256" key="5">
    <source>
        <dbReference type="ARBA" id="ARBA00023288"/>
    </source>
</evidence>